<feature type="region of interest" description="Disordered" evidence="1">
    <location>
        <begin position="296"/>
        <end position="342"/>
    </location>
</feature>
<name>A0A8H6I6Y1_9AGAR</name>
<feature type="region of interest" description="Disordered" evidence="1">
    <location>
        <begin position="483"/>
        <end position="544"/>
    </location>
</feature>
<feature type="region of interest" description="Disordered" evidence="1">
    <location>
        <begin position="174"/>
        <end position="235"/>
    </location>
</feature>
<protein>
    <submittedName>
        <fullName evidence="2">Uncharacterized protein</fullName>
    </submittedName>
</protein>
<evidence type="ECO:0000313" key="3">
    <source>
        <dbReference type="Proteomes" id="UP000521943"/>
    </source>
</evidence>
<feature type="compositionally biased region" description="Basic residues" evidence="1">
    <location>
        <begin position="502"/>
        <end position="513"/>
    </location>
</feature>
<dbReference type="AlphaFoldDB" id="A0A8H6I6Y1"/>
<proteinExistence type="predicted"/>
<feature type="region of interest" description="Disordered" evidence="1">
    <location>
        <begin position="366"/>
        <end position="447"/>
    </location>
</feature>
<evidence type="ECO:0000313" key="2">
    <source>
        <dbReference type="EMBL" id="KAF6758982.1"/>
    </source>
</evidence>
<dbReference type="EMBL" id="JACGCI010000017">
    <property type="protein sequence ID" value="KAF6758982.1"/>
    <property type="molecule type" value="Genomic_DNA"/>
</dbReference>
<feature type="compositionally biased region" description="Polar residues" evidence="1">
    <location>
        <begin position="391"/>
        <end position="408"/>
    </location>
</feature>
<accession>A0A8H6I6Y1</accession>
<gene>
    <name evidence="2" type="ORF">DFP72DRAFT_165197</name>
</gene>
<feature type="compositionally biased region" description="Low complexity" evidence="1">
    <location>
        <begin position="366"/>
        <end position="390"/>
    </location>
</feature>
<reference evidence="2 3" key="1">
    <citation type="submission" date="2020-07" db="EMBL/GenBank/DDBJ databases">
        <title>Comparative genomics of pyrophilous fungi reveals a link between fire events and developmental genes.</title>
        <authorList>
            <consortium name="DOE Joint Genome Institute"/>
            <person name="Steindorff A.S."/>
            <person name="Carver A."/>
            <person name="Calhoun S."/>
            <person name="Stillman K."/>
            <person name="Liu H."/>
            <person name="Lipzen A."/>
            <person name="Pangilinan J."/>
            <person name="Labutti K."/>
            <person name="Bruns T.D."/>
            <person name="Grigoriev I.V."/>
        </authorList>
    </citation>
    <scope>NUCLEOTIDE SEQUENCE [LARGE SCALE GENOMIC DNA]</scope>
    <source>
        <strain evidence="2 3">CBS 144469</strain>
    </source>
</reference>
<organism evidence="2 3">
    <name type="scientific">Ephemerocybe angulata</name>
    <dbReference type="NCBI Taxonomy" id="980116"/>
    <lineage>
        <taxon>Eukaryota</taxon>
        <taxon>Fungi</taxon>
        <taxon>Dikarya</taxon>
        <taxon>Basidiomycota</taxon>
        <taxon>Agaricomycotina</taxon>
        <taxon>Agaricomycetes</taxon>
        <taxon>Agaricomycetidae</taxon>
        <taxon>Agaricales</taxon>
        <taxon>Agaricineae</taxon>
        <taxon>Psathyrellaceae</taxon>
        <taxon>Ephemerocybe</taxon>
    </lineage>
</organism>
<dbReference type="Proteomes" id="UP000521943">
    <property type="component" value="Unassembled WGS sequence"/>
</dbReference>
<comment type="caution">
    <text evidence="2">The sequence shown here is derived from an EMBL/GenBank/DDBJ whole genome shotgun (WGS) entry which is preliminary data.</text>
</comment>
<feature type="compositionally biased region" description="Polar residues" evidence="1">
    <location>
        <begin position="218"/>
        <end position="231"/>
    </location>
</feature>
<feature type="compositionally biased region" description="Polar residues" evidence="1">
    <location>
        <begin position="429"/>
        <end position="447"/>
    </location>
</feature>
<keyword evidence="3" id="KW-1185">Reference proteome</keyword>
<sequence>MIQPGVILLGGGFLGQPPASPLLLLLFPSIGFRRLDTMKQHPDLSKIQSPKQGTLVIASSAGYIGPLGESIRRQMAISGCSPVNFLLRRVYKPVLPAYFNQAHPRHISPPPPPPPAPPISPISVSEIPVCKPAIPGQSYHPYTPPTPNAFQVQPSKVNMFKELLFRTGALNEDAREAKKRKASQSWSVSPPQSAPAKRPRVEPAPPPTLLQTPPLGTASSPTHTGTLTPSSAKPAEPVAVLMASKSFERTPELRFGAPSLATPPHAPGSGTSVDLKLKALEKRIAELEKEIERMRATLQSTGCGRPGSSIPKSAKATNPPAPASTSTRIPGGQSIYPPPNSFSAFSLPPSALEKGTVTSAFGSRTRSVFGSTSSSSGSVNGSVSSTPGTGFNFSSPRSMSKSGQSAFGSTTLPVPLSSTTSEPSTFPPQNSIPHATSSNGNAGHNITNARMPLPDCLGEILEQLKRLSEQGAAQTRALEALRSVTRSNDRGSVKGAGAVQKGKGRAGGSKRYRSAGDSLNKGQRSGKSESWKAVEGGVQVDLSF</sequence>
<dbReference type="OrthoDB" id="3087691at2759"/>
<feature type="compositionally biased region" description="Low complexity" evidence="1">
    <location>
        <begin position="409"/>
        <end position="428"/>
    </location>
</feature>
<evidence type="ECO:0000256" key="1">
    <source>
        <dbReference type="SAM" id="MobiDB-lite"/>
    </source>
</evidence>